<dbReference type="EMBL" id="FZNR01000018">
    <property type="protein sequence ID" value="SNS54485.1"/>
    <property type="molecule type" value="Genomic_DNA"/>
</dbReference>
<evidence type="ECO:0000313" key="1">
    <source>
        <dbReference type="EMBL" id="SNS54485.1"/>
    </source>
</evidence>
<reference evidence="1 2" key="1">
    <citation type="submission" date="2017-06" db="EMBL/GenBank/DDBJ databases">
        <authorList>
            <person name="Kim H.J."/>
            <person name="Triplett B.A."/>
        </authorList>
    </citation>
    <scope>NUCLEOTIDE SEQUENCE [LARGE SCALE GENOMIC DNA]</scope>
    <source>
        <strain evidence="1 2">DSM 43151</strain>
    </source>
</reference>
<gene>
    <name evidence="1" type="ORF">SAMN06264365_11812</name>
</gene>
<name>A0A239FCI7_9ACTN</name>
<organism evidence="1 2">
    <name type="scientific">Actinoplanes regularis</name>
    <dbReference type="NCBI Taxonomy" id="52697"/>
    <lineage>
        <taxon>Bacteria</taxon>
        <taxon>Bacillati</taxon>
        <taxon>Actinomycetota</taxon>
        <taxon>Actinomycetes</taxon>
        <taxon>Micromonosporales</taxon>
        <taxon>Micromonosporaceae</taxon>
        <taxon>Actinoplanes</taxon>
    </lineage>
</organism>
<proteinExistence type="predicted"/>
<accession>A0A239FCI7</accession>
<sequence length="710" mass="76632">MVLPLGALFLAGWLVVARPGSSPGPVRSSPGTAQIAGLDAVPPAPAGPSWASRPVSAAGLRTVATAGPDGFALHTASGDKRFLPGVNLGSTTPGHQPGELAITATDYRVWFAAMDRLGVRVVRVYTIHPPAFYGELAAHNRAHPDRPLYLMQGVYLPDESYVTKGNLFDPQVTTSFTAELRDASLAVGGHLSRSPTPGRASGTWDVDVGDWLAGWIIGVEWDPYATAATDRIGTTVPAVTGRYFRSAGTATATERWLAARMEELATAEAAAGRGAPIAFANWPTTDPLTHRYEPLEQEDLAGVDANHVQPTEAWPGGTFASYHAYPYYPDFQRHQPELQTFRYAGRADPYAGYLNQLREHHTGMPVLITEFGVPSSIGDAHHGPLGRDQGDHDEAEAMRIDAELLRMIKDLGLAGGFVFAWTDEWFKLTWNTVTHQIPADRRQLWHDPLTNEQYFGLIATDAVTDPDVAPRTLVDDPAARPAPAVRATVDDSYLRLVLRLAEPLPAKLTVGLDVLPRLTGPPPPGAVDRQPDTAFALDLAAHTGQAWIRVPLDPMPLDFPVPAAARPAPVDGWQHYQQIVNRALTVPVSGRRLPVELFDVGRLRYGSWDPADPHADSRALWRLDGTELTIRIPWALAGFADPSSRQVLVPEGTAAATETSPAVGILLGTGTGPDQVAGSVRWDDWQRVHYTERLKPGASAVRDALIATAS</sequence>
<dbReference type="Gene3D" id="3.20.20.80">
    <property type="entry name" value="Glycosidases"/>
    <property type="match status" value="1"/>
</dbReference>
<dbReference type="AlphaFoldDB" id="A0A239FCI7"/>
<dbReference type="SUPFAM" id="SSF51445">
    <property type="entry name" value="(Trans)glycosidases"/>
    <property type="match status" value="1"/>
</dbReference>
<dbReference type="InterPro" id="IPR017853">
    <property type="entry name" value="GH"/>
</dbReference>
<evidence type="ECO:0000313" key="2">
    <source>
        <dbReference type="Proteomes" id="UP000198415"/>
    </source>
</evidence>
<keyword evidence="2" id="KW-1185">Reference proteome</keyword>
<dbReference type="Proteomes" id="UP000198415">
    <property type="component" value="Unassembled WGS sequence"/>
</dbReference>
<protein>
    <submittedName>
        <fullName evidence="1">Uncharacterized protein</fullName>
    </submittedName>
</protein>